<protein>
    <recommendedName>
        <fullName evidence="4">DUF4283 domain-containing protein</fullName>
    </recommendedName>
</protein>
<proteinExistence type="predicted"/>
<dbReference type="PANTHER" id="PTHR31286:SF99">
    <property type="entry name" value="DUF4283 DOMAIN-CONTAINING PROTEIN"/>
    <property type="match status" value="1"/>
</dbReference>
<comment type="caution">
    <text evidence="2">The sequence shown here is derived from an EMBL/GenBank/DDBJ whole genome shotgun (WGS) entry which is preliminary data.</text>
</comment>
<evidence type="ECO:0000256" key="1">
    <source>
        <dbReference type="SAM" id="MobiDB-lite"/>
    </source>
</evidence>
<organism evidence="2 3">
    <name type="scientific">Cucurbita argyrosperma subsp. sororia</name>
    <dbReference type="NCBI Taxonomy" id="37648"/>
    <lineage>
        <taxon>Eukaryota</taxon>
        <taxon>Viridiplantae</taxon>
        <taxon>Streptophyta</taxon>
        <taxon>Embryophyta</taxon>
        <taxon>Tracheophyta</taxon>
        <taxon>Spermatophyta</taxon>
        <taxon>Magnoliopsida</taxon>
        <taxon>eudicotyledons</taxon>
        <taxon>Gunneridae</taxon>
        <taxon>Pentapetalae</taxon>
        <taxon>rosids</taxon>
        <taxon>fabids</taxon>
        <taxon>Cucurbitales</taxon>
        <taxon>Cucurbitaceae</taxon>
        <taxon>Cucurbiteae</taxon>
        <taxon>Cucurbita</taxon>
    </lineage>
</organism>
<feature type="compositionally biased region" description="Polar residues" evidence="1">
    <location>
        <begin position="336"/>
        <end position="346"/>
    </location>
</feature>
<feature type="compositionally biased region" description="Basic residues" evidence="1">
    <location>
        <begin position="237"/>
        <end position="247"/>
    </location>
</feature>
<dbReference type="AlphaFoldDB" id="A0AAV6NT00"/>
<keyword evidence="3" id="KW-1185">Reference proteome</keyword>
<gene>
    <name evidence="2" type="ORF">SDJN03_06285</name>
</gene>
<feature type="non-terminal residue" evidence="2">
    <location>
        <position position="1"/>
    </location>
</feature>
<name>A0AAV6NT00_9ROSI</name>
<feature type="region of interest" description="Disordered" evidence="1">
    <location>
        <begin position="331"/>
        <end position="353"/>
    </location>
</feature>
<evidence type="ECO:0000313" key="2">
    <source>
        <dbReference type="EMBL" id="KAG6601052.1"/>
    </source>
</evidence>
<reference evidence="2 3" key="1">
    <citation type="journal article" date="2021" name="Hortic Res">
        <title>The domestication of Cucurbita argyrosperma as revealed by the genome of its wild relative.</title>
        <authorList>
            <person name="Barrera-Redondo J."/>
            <person name="Sanchez-de la Vega G."/>
            <person name="Aguirre-Liguori J.A."/>
            <person name="Castellanos-Morales G."/>
            <person name="Gutierrez-Guerrero Y.T."/>
            <person name="Aguirre-Dugua X."/>
            <person name="Aguirre-Planter E."/>
            <person name="Tenaillon M.I."/>
            <person name="Lira-Saade R."/>
            <person name="Eguiarte L.E."/>
        </authorList>
    </citation>
    <scope>NUCLEOTIDE SEQUENCE [LARGE SCALE GENOMIC DNA]</scope>
    <source>
        <strain evidence="2">JBR-2021</strain>
    </source>
</reference>
<accession>A0AAV6NT00</accession>
<evidence type="ECO:0000313" key="3">
    <source>
        <dbReference type="Proteomes" id="UP000685013"/>
    </source>
</evidence>
<feature type="region of interest" description="Disordered" evidence="1">
    <location>
        <begin position="236"/>
        <end position="304"/>
    </location>
</feature>
<dbReference type="Proteomes" id="UP000685013">
    <property type="component" value="Chromosome 4"/>
</dbReference>
<dbReference type="EMBL" id="JAGKQH010000004">
    <property type="protein sequence ID" value="KAG6601052.1"/>
    <property type="molecule type" value="Genomic_DNA"/>
</dbReference>
<dbReference type="PANTHER" id="PTHR31286">
    <property type="entry name" value="GLYCINE-RICH CELL WALL STRUCTURAL PROTEIN 1.8-LIKE"/>
    <property type="match status" value="1"/>
</dbReference>
<sequence length="586" mass="64835">MALQSDYQLTGAGDDEAAAAARNRKKATVCELSASQTARITQQFDHSFIAWIFGKDVRPWRIASLLRRHLCLTGTVKVFELGLGYFVLKFCETDFLALQDLPWSVPNLCIHVSPWTPDFKPSETILSSVDVWVRLHELSIEYYDDEVLQKIAAAIGGDLVKIDPVTKNRLKCKFARICVRVNLCDPLPSMIRLGKIRQEIEYEGFELLCPNCSRVDGLRHNCLNLKIPSGFSGFNPHRVKPHHHGARSFKQPLIPSESSAPSPRGSRFQVLDLNSNEWPTLGESGKAGTSIRTSSSPVHVKDKAIAKKKEKCGVSVQPLPKESSKVTIKDQLKAAKTSNNPTVNEQPTSPTPSLPPLLPCPASEAILNFHSAAIQRSTRTKEITDAPSKEINVDSCPTVYTIDPKIATLDIALSETRTTSMSNQIQYAIEFVPTTRDGDKGGVDSGSESCGKKILCWKFHWTDNEKLIRSLKDLIKLHEPSIVLIFGTKISGADVDKVVQELPFCYSYYRKPDGYSGGVWLLLSNQDVETKVNSCSPQQLCASIYFDSKTNAAAFNPSGVQTKASSGPWGSPFFHTPTNWMTSMAY</sequence>
<dbReference type="InterPro" id="IPR040256">
    <property type="entry name" value="At4g02000-like"/>
</dbReference>
<evidence type="ECO:0008006" key="4">
    <source>
        <dbReference type="Google" id="ProtNLM"/>
    </source>
</evidence>